<feature type="transmembrane region" description="Helical" evidence="1">
    <location>
        <begin position="21"/>
        <end position="44"/>
    </location>
</feature>
<dbReference type="EnsemblMetazoa" id="XM_016805880.2">
    <property type="protein sequence ID" value="XP_016661369.1"/>
    <property type="gene ID" value="LOC100572126"/>
</dbReference>
<organism evidence="2 3">
    <name type="scientific">Acyrthosiphon pisum</name>
    <name type="common">Pea aphid</name>
    <dbReference type="NCBI Taxonomy" id="7029"/>
    <lineage>
        <taxon>Eukaryota</taxon>
        <taxon>Metazoa</taxon>
        <taxon>Ecdysozoa</taxon>
        <taxon>Arthropoda</taxon>
        <taxon>Hexapoda</taxon>
        <taxon>Insecta</taxon>
        <taxon>Pterygota</taxon>
        <taxon>Neoptera</taxon>
        <taxon>Paraneoptera</taxon>
        <taxon>Hemiptera</taxon>
        <taxon>Sternorrhyncha</taxon>
        <taxon>Aphidomorpha</taxon>
        <taxon>Aphidoidea</taxon>
        <taxon>Aphididae</taxon>
        <taxon>Macrosiphini</taxon>
        <taxon>Acyrthosiphon</taxon>
    </lineage>
</organism>
<dbReference type="GeneID" id="100572126"/>
<accession>A0A8R2H799</accession>
<reference evidence="3" key="1">
    <citation type="submission" date="2010-06" db="EMBL/GenBank/DDBJ databases">
        <authorList>
            <person name="Jiang H."/>
            <person name="Abraham K."/>
            <person name="Ali S."/>
            <person name="Alsbrooks S.L."/>
            <person name="Anim B.N."/>
            <person name="Anosike U.S."/>
            <person name="Attaway T."/>
            <person name="Bandaranaike D.P."/>
            <person name="Battles P.K."/>
            <person name="Bell S.N."/>
            <person name="Bell A.V."/>
            <person name="Beltran B."/>
            <person name="Bickham C."/>
            <person name="Bustamante Y."/>
            <person name="Caleb T."/>
            <person name="Canada A."/>
            <person name="Cardenas V."/>
            <person name="Carter K."/>
            <person name="Chacko J."/>
            <person name="Chandrabose M.N."/>
            <person name="Chavez D."/>
            <person name="Chavez A."/>
            <person name="Chen L."/>
            <person name="Chu H.-S."/>
            <person name="Claassen K.J."/>
            <person name="Cockrell R."/>
            <person name="Collins M."/>
            <person name="Cooper J.A."/>
            <person name="Cree A."/>
            <person name="Curry S.M."/>
            <person name="Da Y."/>
            <person name="Dao M.D."/>
            <person name="Das B."/>
            <person name="Davila M.-L."/>
            <person name="Davy-Carroll L."/>
            <person name="Denson S."/>
            <person name="Dinh H."/>
            <person name="Ebong V.E."/>
            <person name="Edwards J.R."/>
            <person name="Egan A."/>
            <person name="El-Daye J."/>
            <person name="Escobedo L."/>
            <person name="Fernandez S."/>
            <person name="Fernando P.R."/>
            <person name="Flagg N."/>
            <person name="Forbes L.D."/>
            <person name="Fowler R.G."/>
            <person name="Fu Q."/>
            <person name="Gabisi R.A."/>
            <person name="Ganer J."/>
            <person name="Garbino Pronczuk A."/>
            <person name="Garcia R.M."/>
            <person name="Garner T."/>
            <person name="Garrett T.E."/>
            <person name="Gonzalez D.A."/>
            <person name="Hamid H."/>
            <person name="Hawkins E.S."/>
            <person name="Hirani K."/>
            <person name="Hogues M.E."/>
            <person name="Hollins B."/>
            <person name="Hsiao C.-H."/>
            <person name="Jabil R."/>
            <person name="James M.L."/>
            <person name="Jhangiani S.N."/>
            <person name="Johnson B."/>
            <person name="Johnson Q."/>
            <person name="Joshi V."/>
            <person name="Kalu J.B."/>
            <person name="Kam C."/>
            <person name="Kashfia A."/>
            <person name="Keebler J."/>
            <person name="Kisamo H."/>
            <person name="Kovar C.L."/>
            <person name="Lago L.A."/>
            <person name="Lai C.-Y."/>
            <person name="Laidlaw J."/>
            <person name="Lara F."/>
            <person name="Le T.-K."/>
            <person name="Lee S.L."/>
            <person name="Legall F.H."/>
            <person name="Lemon S.J."/>
            <person name="Lewis L.R."/>
            <person name="Li B."/>
            <person name="Liu Y."/>
            <person name="Liu Y.-S."/>
            <person name="Lopez J."/>
            <person name="Lozado R.J."/>
            <person name="Lu J."/>
            <person name="Madu R.C."/>
            <person name="Maheshwari M."/>
            <person name="Maheshwari R."/>
            <person name="Malloy K."/>
            <person name="Martinez E."/>
            <person name="Mathew T."/>
            <person name="Mercado I.C."/>
            <person name="Mercado C."/>
            <person name="Meyer B."/>
            <person name="Montgomery K."/>
            <person name="Morgan M.B."/>
            <person name="Munidasa M."/>
            <person name="Nazareth L.V."/>
            <person name="Nelson J."/>
            <person name="Ng B.M."/>
            <person name="Nguyen N.B."/>
            <person name="Nguyen P.Q."/>
            <person name="Nguyen T."/>
            <person name="Obregon M."/>
            <person name="Okwuonu G.O."/>
            <person name="Onwere C.G."/>
            <person name="Orozco G."/>
            <person name="Parra A."/>
            <person name="Patel S."/>
            <person name="Patil S."/>
            <person name="Perez A."/>
            <person name="Perez Y."/>
            <person name="Pham C."/>
            <person name="Primus E.L."/>
            <person name="Pu L.-L."/>
            <person name="Puazo M."/>
            <person name="Qin X."/>
            <person name="Quiroz J.B."/>
            <person name="Reese J."/>
            <person name="Richards S."/>
            <person name="Rives C.M."/>
            <person name="Robberts R."/>
            <person name="Ruiz S.J."/>
            <person name="Ruiz M.J."/>
            <person name="Santibanez J."/>
            <person name="Schneider B.W."/>
            <person name="Sisson I."/>
            <person name="Smith M."/>
            <person name="Sodergren E."/>
            <person name="Song X.-Z."/>
            <person name="Song B.B."/>
            <person name="Summersgill H."/>
            <person name="Thelus R."/>
            <person name="Thornton R.D."/>
            <person name="Trejos Z.Y."/>
            <person name="Usmani K."/>
            <person name="Vattathil S."/>
            <person name="Villasana D."/>
            <person name="Walker D.L."/>
            <person name="Wang S."/>
            <person name="Wang K."/>
            <person name="White C.S."/>
            <person name="Williams A.C."/>
            <person name="Williamson J."/>
            <person name="Wilson K."/>
            <person name="Woghiren I.O."/>
            <person name="Woodworth J.R."/>
            <person name="Worley K.C."/>
            <person name="Wright R.A."/>
            <person name="Wu W."/>
            <person name="Young L."/>
            <person name="Zhang L."/>
            <person name="Zhang J."/>
            <person name="Zhu Y."/>
            <person name="Muzny D.M."/>
            <person name="Weinstock G."/>
            <person name="Gibbs R.A."/>
        </authorList>
    </citation>
    <scope>NUCLEOTIDE SEQUENCE [LARGE SCALE GENOMIC DNA]</scope>
    <source>
        <strain evidence="3">LSR1</strain>
    </source>
</reference>
<keyword evidence="1" id="KW-0812">Transmembrane</keyword>
<evidence type="ECO:0000313" key="2">
    <source>
        <dbReference type="EnsemblMetazoa" id="XP_016661369.1"/>
    </source>
</evidence>
<reference evidence="2" key="2">
    <citation type="submission" date="2022-06" db="UniProtKB">
        <authorList>
            <consortium name="EnsemblMetazoa"/>
        </authorList>
    </citation>
    <scope>IDENTIFICATION</scope>
</reference>
<keyword evidence="1" id="KW-0472">Membrane</keyword>
<dbReference type="AlphaFoldDB" id="A0A8R2H799"/>
<evidence type="ECO:0000313" key="3">
    <source>
        <dbReference type="Proteomes" id="UP000007819"/>
    </source>
</evidence>
<keyword evidence="1" id="KW-1133">Transmembrane helix</keyword>
<protein>
    <submittedName>
        <fullName evidence="2">Uncharacterized protein</fullName>
    </submittedName>
</protein>
<name>A0A8R2H799_ACYPI</name>
<dbReference type="Proteomes" id="UP000007819">
    <property type="component" value="Chromosome A2"/>
</dbReference>
<sequence>MKHWLHCFSILLFILCPQVRYSILLYLDIDIGIIIVLIVFHFLVVPVLDINTNENIIITVTMVATVTCFYFAKKLAIKSHLKYDLEMTNVNGRNENIVLMNETVTIQCIICKRDVLSRTYHCLVCKSKTYVIQQHIILIG</sequence>
<evidence type="ECO:0000256" key="1">
    <source>
        <dbReference type="SAM" id="Phobius"/>
    </source>
</evidence>
<keyword evidence="3" id="KW-1185">Reference proteome</keyword>
<dbReference type="RefSeq" id="XP_016661369.1">
    <property type="nucleotide sequence ID" value="XM_016805880.2"/>
</dbReference>
<feature type="transmembrane region" description="Helical" evidence="1">
    <location>
        <begin position="56"/>
        <end position="72"/>
    </location>
</feature>
<dbReference type="OrthoDB" id="430659at2759"/>
<proteinExistence type="predicted"/>